<feature type="domain" description="Pilus formation protein N-terminal" evidence="2">
    <location>
        <begin position="28"/>
        <end position="98"/>
    </location>
</feature>
<keyword evidence="1" id="KW-0732">Signal</keyword>
<evidence type="ECO:0000313" key="3">
    <source>
        <dbReference type="EMBL" id="SEQ62071.1"/>
    </source>
</evidence>
<feature type="signal peptide" evidence="1">
    <location>
        <begin position="1"/>
        <end position="27"/>
    </location>
</feature>
<dbReference type="STRING" id="1855383.SAMN05216548_10651"/>
<dbReference type="Proteomes" id="UP000199647">
    <property type="component" value="Unassembled WGS sequence"/>
</dbReference>
<sequence length="152" mass="16004">MRAYRSGLKTALLALVLGAAGLQSARAADAIDLTIDFAKLLKLNRPATTIVIGNPGIADATVGSNQTIVLTGHSAGTTNMIAMDDKGHEILNTTVRVSSDSRQLTTVFYGNKRQTFSCDPVCEQVVAVGDAPDAFAQAKSQIQSRQEISGIK</sequence>
<evidence type="ECO:0000259" key="2">
    <source>
        <dbReference type="Pfam" id="PF13629"/>
    </source>
</evidence>
<organism evidence="3 4">
    <name type="scientific">Faunimonas pinastri</name>
    <dbReference type="NCBI Taxonomy" id="1855383"/>
    <lineage>
        <taxon>Bacteria</taxon>
        <taxon>Pseudomonadati</taxon>
        <taxon>Pseudomonadota</taxon>
        <taxon>Alphaproteobacteria</taxon>
        <taxon>Hyphomicrobiales</taxon>
        <taxon>Afifellaceae</taxon>
        <taxon>Faunimonas</taxon>
    </lineage>
</organism>
<proteinExistence type="predicted"/>
<reference evidence="3 4" key="1">
    <citation type="submission" date="2016-10" db="EMBL/GenBank/DDBJ databases">
        <authorList>
            <person name="de Groot N.N."/>
        </authorList>
    </citation>
    <scope>NUCLEOTIDE SEQUENCE [LARGE SCALE GENOMIC DNA]</scope>
    <source>
        <strain evidence="3 4">A52C2</strain>
    </source>
</reference>
<evidence type="ECO:0000256" key="1">
    <source>
        <dbReference type="SAM" id="SignalP"/>
    </source>
</evidence>
<name>A0A1H9HI83_9HYPH</name>
<dbReference type="Pfam" id="PF13629">
    <property type="entry name" value="T2SS-T3SS_pil_N"/>
    <property type="match status" value="1"/>
</dbReference>
<gene>
    <name evidence="3" type="ORF">SAMN05216548_10651</name>
</gene>
<dbReference type="OrthoDB" id="9815749at2"/>
<keyword evidence="4" id="KW-1185">Reference proteome</keyword>
<dbReference type="InterPro" id="IPR032789">
    <property type="entry name" value="T2SS-T3SS_pil_N"/>
</dbReference>
<protein>
    <submittedName>
        <fullName evidence="3">Pilus formation protein N terminal region</fullName>
    </submittedName>
</protein>
<dbReference type="RefSeq" id="WP_092496423.1">
    <property type="nucleotide sequence ID" value="NZ_FOFG01000006.1"/>
</dbReference>
<evidence type="ECO:0000313" key="4">
    <source>
        <dbReference type="Proteomes" id="UP000199647"/>
    </source>
</evidence>
<accession>A0A1H9HI83</accession>
<feature type="chain" id="PRO_5011651876" evidence="1">
    <location>
        <begin position="28"/>
        <end position="152"/>
    </location>
</feature>
<dbReference type="AlphaFoldDB" id="A0A1H9HI83"/>
<dbReference type="EMBL" id="FOFG01000006">
    <property type="protein sequence ID" value="SEQ62071.1"/>
    <property type="molecule type" value="Genomic_DNA"/>
</dbReference>